<comment type="caution">
    <text evidence="1">The sequence shown here is derived from an EMBL/GenBank/DDBJ whole genome shotgun (WGS) entry which is preliminary data.</text>
</comment>
<dbReference type="Proteomes" id="UP001596435">
    <property type="component" value="Unassembled WGS sequence"/>
</dbReference>
<organism evidence="1 2">
    <name type="scientific">Kitasatospora paranensis</name>
    <dbReference type="NCBI Taxonomy" id="258053"/>
    <lineage>
        <taxon>Bacteria</taxon>
        <taxon>Bacillati</taxon>
        <taxon>Actinomycetota</taxon>
        <taxon>Actinomycetes</taxon>
        <taxon>Kitasatosporales</taxon>
        <taxon>Streptomycetaceae</taxon>
        <taxon>Kitasatospora</taxon>
    </lineage>
</organism>
<reference evidence="2" key="1">
    <citation type="journal article" date="2019" name="Int. J. Syst. Evol. Microbiol.">
        <title>The Global Catalogue of Microorganisms (GCM) 10K type strain sequencing project: providing services to taxonomists for standard genome sequencing and annotation.</title>
        <authorList>
            <consortium name="The Broad Institute Genomics Platform"/>
            <consortium name="The Broad Institute Genome Sequencing Center for Infectious Disease"/>
            <person name="Wu L."/>
            <person name="Ma J."/>
        </authorList>
    </citation>
    <scope>NUCLEOTIDE SEQUENCE [LARGE SCALE GENOMIC DNA]</scope>
    <source>
        <strain evidence="2">CGMCC 1.12859</strain>
    </source>
</reference>
<dbReference type="RefSeq" id="WP_345704822.1">
    <property type="nucleotide sequence ID" value="NZ_BAABKV010000001.1"/>
</dbReference>
<dbReference type="EMBL" id="JBHTAJ010000141">
    <property type="protein sequence ID" value="MFC7185057.1"/>
    <property type="molecule type" value="Genomic_DNA"/>
</dbReference>
<evidence type="ECO:0000313" key="1">
    <source>
        <dbReference type="EMBL" id="MFC7185057.1"/>
    </source>
</evidence>
<keyword evidence="2" id="KW-1185">Reference proteome</keyword>
<name>A0ABW2GA73_9ACTN</name>
<protein>
    <submittedName>
        <fullName evidence="1">Uncharacterized protein</fullName>
    </submittedName>
</protein>
<evidence type="ECO:0000313" key="2">
    <source>
        <dbReference type="Proteomes" id="UP001596435"/>
    </source>
</evidence>
<gene>
    <name evidence="1" type="ORF">ACFQMG_36475</name>
</gene>
<accession>A0ABW2GA73</accession>
<proteinExistence type="predicted"/>
<sequence>MVAPTTRILAPLGSARTWLETHNAAVTSLVLAVIGALLLADGASTPCPARRAMSLMSFEDRLSIRQPLAACTRPLTRPP</sequence>